<reference evidence="1" key="2">
    <citation type="submission" date="2013-09" db="EMBL/GenBank/DDBJ databases">
        <title>Draft genome sequence of Anaerotruncus colihominis(DSM 17241).</title>
        <authorList>
            <person name="Sudarsanam P."/>
            <person name="Ley R."/>
            <person name="Guruge J."/>
            <person name="Turnbaugh P.J."/>
            <person name="Mahowald M."/>
            <person name="Liep D."/>
            <person name="Gordon J."/>
        </authorList>
    </citation>
    <scope>NUCLEOTIDE SEQUENCE</scope>
    <source>
        <strain evidence="1">DSM 17241</strain>
    </source>
</reference>
<dbReference type="EMBL" id="ABGD02000009">
    <property type="protein sequence ID" value="EDS11944.1"/>
    <property type="molecule type" value="Genomic_DNA"/>
</dbReference>
<reference evidence="1" key="1">
    <citation type="submission" date="2007-11" db="EMBL/GenBank/DDBJ databases">
        <authorList>
            <person name="Fulton L."/>
            <person name="Clifton S."/>
            <person name="Fulton B."/>
            <person name="Xu J."/>
            <person name="Minx P."/>
            <person name="Pepin K.H."/>
            <person name="Johnson M."/>
            <person name="Thiruvilangam P."/>
            <person name="Bhonagiri V."/>
            <person name="Nash W.E."/>
            <person name="Mardis E.R."/>
            <person name="Wilson R.K."/>
        </authorList>
    </citation>
    <scope>NUCLEOTIDE SEQUENCE [LARGE SCALE GENOMIC DNA]</scope>
    <source>
        <strain evidence="1">DSM 17241</strain>
    </source>
</reference>
<name>B0P975_9FIRM</name>
<accession>B0P975</accession>
<dbReference type="HOGENOM" id="CLU_2986413_0_0_9"/>
<dbReference type="AlphaFoldDB" id="B0P975"/>
<proteinExistence type="predicted"/>
<organism evidence="1 2">
    <name type="scientific">Anaerotruncus colihominis DSM 17241</name>
    <dbReference type="NCBI Taxonomy" id="445972"/>
    <lineage>
        <taxon>Bacteria</taxon>
        <taxon>Bacillati</taxon>
        <taxon>Bacillota</taxon>
        <taxon>Clostridia</taxon>
        <taxon>Eubacteriales</taxon>
        <taxon>Oscillospiraceae</taxon>
        <taxon>Anaerotruncus</taxon>
    </lineage>
</organism>
<comment type="caution">
    <text evidence="1">The sequence shown here is derived from an EMBL/GenBank/DDBJ whole genome shotgun (WGS) entry which is preliminary data.</text>
</comment>
<keyword evidence="2" id="KW-1185">Reference proteome</keyword>
<dbReference type="Proteomes" id="UP000003803">
    <property type="component" value="Unassembled WGS sequence"/>
</dbReference>
<sequence length="57" mass="6292">MVDAIPNDLLLSNAGSHASKKVLKIRTYFFRSAWVTAPFCLTAQKRAAVFLCENSCS</sequence>
<evidence type="ECO:0000313" key="2">
    <source>
        <dbReference type="Proteomes" id="UP000003803"/>
    </source>
</evidence>
<evidence type="ECO:0000313" key="1">
    <source>
        <dbReference type="EMBL" id="EDS11944.1"/>
    </source>
</evidence>
<protein>
    <submittedName>
        <fullName evidence="1">Uncharacterized protein</fullName>
    </submittedName>
</protein>
<gene>
    <name evidence="1" type="ORF">ANACOL_01322</name>
</gene>